<protein>
    <submittedName>
        <fullName evidence="2">Uncharacterized protein</fullName>
    </submittedName>
</protein>
<evidence type="ECO:0000313" key="2">
    <source>
        <dbReference type="EMBL" id="KAG6374571.1"/>
    </source>
</evidence>
<comment type="caution">
    <text evidence="2">The sequence shown here is derived from an EMBL/GenBank/DDBJ whole genome shotgun (WGS) entry which is preliminary data.</text>
</comment>
<dbReference type="AlphaFoldDB" id="A0A8I3A964"/>
<dbReference type="EMBL" id="JAGFBS010000017">
    <property type="protein sequence ID" value="KAG6374571.1"/>
    <property type="molecule type" value="Genomic_DNA"/>
</dbReference>
<dbReference type="Proteomes" id="UP000683000">
    <property type="component" value="Unassembled WGS sequence"/>
</dbReference>
<keyword evidence="1" id="KW-1133">Transmembrane helix</keyword>
<name>A0A8I3A964_9AGAM</name>
<keyword evidence="1" id="KW-0812">Transmembrane</keyword>
<dbReference type="OrthoDB" id="2686444at2759"/>
<proteinExistence type="predicted"/>
<keyword evidence="3" id="KW-1185">Reference proteome</keyword>
<evidence type="ECO:0000313" key="3">
    <source>
        <dbReference type="Proteomes" id="UP000683000"/>
    </source>
</evidence>
<accession>A0A8I3A964</accession>
<feature type="transmembrane region" description="Helical" evidence="1">
    <location>
        <begin position="79"/>
        <end position="107"/>
    </location>
</feature>
<evidence type="ECO:0000256" key="1">
    <source>
        <dbReference type="SAM" id="Phobius"/>
    </source>
</evidence>
<gene>
    <name evidence="2" type="ORF">JVT61DRAFT_3924</name>
</gene>
<sequence length="116" mass="13177">MYFPECAARFKHAVQFWKGYGVNAAFSLFFNFCPNIPLPGGRVHTLPHADRKNIVGGLCALMAYHRLGKETFRSETRGWLVIWELGIVVELPVGVLLLYLSALFYHFNIDISGILF</sequence>
<keyword evidence="1" id="KW-0472">Membrane</keyword>
<reference evidence="2" key="1">
    <citation type="submission" date="2021-03" db="EMBL/GenBank/DDBJ databases">
        <title>Evolutionary innovations through gain and loss of genes in the ectomycorrhizal Boletales.</title>
        <authorList>
            <person name="Wu G."/>
            <person name="Miyauchi S."/>
            <person name="Morin E."/>
            <person name="Yang Z.-L."/>
            <person name="Xu J."/>
            <person name="Martin F.M."/>
        </authorList>
    </citation>
    <scope>NUCLEOTIDE SEQUENCE</scope>
    <source>
        <strain evidence="2">BR01</strain>
    </source>
</reference>
<organism evidence="2 3">
    <name type="scientific">Boletus reticuloceps</name>
    <dbReference type="NCBI Taxonomy" id="495285"/>
    <lineage>
        <taxon>Eukaryota</taxon>
        <taxon>Fungi</taxon>
        <taxon>Dikarya</taxon>
        <taxon>Basidiomycota</taxon>
        <taxon>Agaricomycotina</taxon>
        <taxon>Agaricomycetes</taxon>
        <taxon>Agaricomycetidae</taxon>
        <taxon>Boletales</taxon>
        <taxon>Boletineae</taxon>
        <taxon>Boletaceae</taxon>
        <taxon>Boletoideae</taxon>
        <taxon>Boletus</taxon>
    </lineage>
</organism>
<dbReference type="Gene3D" id="3.60.130.30">
    <property type="match status" value="1"/>
</dbReference>